<dbReference type="GO" id="GO:0047938">
    <property type="term" value="F:glucose-6-phosphate 1-epimerase activity"/>
    <property type="evidence" value="ECO:0007669"/>
    <property type="project" value="UniProtKB-UniRule"/>
</dbReference>
<dbReference type="RefSeq" id="WP_197551216.1">
    <property type="nucleotide sequence ID" value="NZ_CP063213.1"/>
</dbReference>
<evidence type="ECO:0000256" key="4">
    <source>
        <dbReference type="PIRNR" id="PIRNR016020"/>
    </source>
</evidence>
<dbReference type="GO" id="GO:0030246">
    <property type="term" value="F:carbohydrate binding"/>
    <property type="evidence" value="ECO:0007669"/>
    <property type="project" value="UniProtKB-UniRule"/>
</dbReference>
<dbReference type="PANTHER" id="PTHR11122">
    <property type="entry name" value="APOSPORY-ASSOCIATED PROTEIN C-RELATED"/>
    <property type="match status" value="1"/>
</dbReference>
<dbReference type="Pfam" id="PF01263">
    <property type="entry name" value="Aldose_epim"/>
    <property type="match status" value="1"/>
</dbReference>
<dbReference type="InterPro" id="IPR011013">
    <property type="entry name" value="Gal_mutarotase_sf_dom"/>
</dbReference>
<dbReference type="SUPFAM" id="SSF74650">
    <property type="entry name" value="Galactose mutarotase-like"/>
    <property type="match status" value="1"/>
</dbReference>
<sequence length="277" mass="30069">MPALRPLHQRTFTTADASVVGVMFDQGAQVASWVAGGQDALWLSRQARFEAGVGIRGGVPVCLPWFGAGRSGQARPKHGIARTMLWTFVGEEERDGSVTVTYTLPVGAFEGSARGLSVRYDVTFGPELEMRLCVRNESEQTASFEEALHTYLAVDNVQEARIEGLDGATYVDHADGKTVKKQVGDVVFTRYTDRVYGRGGTVVLHGAAGGRSLEITCENSANIVVWNPWEGGTADMADFGDDEWRDMLCIEGANTLGEAIELAPGQAHVMVYRIRIL</sequence>
<dbReference type="CDD" id="cd09020">
    <property type="entry name" value="D-hex-6-P-epi_like"/>
    <property type="match status" value="1"/>
</dbReference>
<comment type="similarity">
    <text evidence="2 4">Belongs to the glucose-6-phosphate 1-epimerase family.</text>
</comment>
<dbReference type="Proteomes" id="UP000595053">
    <property type="component" value="Chromosome"/>
</dbReference>
<dbReference type="InterPro" id="IPR014718">
    <property type="entry name" value="GH-type_carb-bd"/>
</dbReference>
<dbReference type="Gene3D" id="2.70.98.10">
    <property type="match status" value="1"/>
</dbReference>
<protein>
    <recommendedName>
        <fullName evidence="4">Putative glucose-6-phosphate 1-epimerase</fullName>
        <ecNumber evidence="4">5.1.3.15</ecNumber>
    </recommendedName>
</protein>
<name>A0A7M1QX28_9ACTO</name>
<dbReference type="EMBL" id="CP063213">
    <property type="protein sequence ID" value="QOR45717.1"/>
    <property type="molecule type" value="Genomic_DNA"/>
</dbReference>
<gene>
    <name evidence="6" type="ORF">INS88_00300</name>
</gene>
<proteinExistence type="inferred from homology"/>
<evidence type="ECO:0000256" key="2">
    <source>
        <dbReference type="ARBA" id="ARBA00005866"/>
    </source>
</evidence>
<feature type="active site" evidence="5">
    <location>
        <position position="251"/>
    </location>
</feature>
<dbReference type="GO" id="GO:0005975">
    <property type="term" value="P:carbohydrate metabolic process"/>
    <property type="evidence" value="ECO:0007669"/>
    <property type="project" value="InterPro"/>
</dbReference>
<evidence type="ECO:0000256" key="3">
    <source>
        <dbReference type="ARBA" id="ARBA00023235"/>
    </source>
</evidence>
<keyword evidence="3 4" id="KW-0413">Isomerase</keyword>
<dbReference type="PIRSF" id="PIRSF016020">
    <property type="entry name" value="PHexose_mutarotase"/>
    <property type="match status" value="1"/>
</dbReference>
<dbReference type="PANTHER" id="PTHR11122:SF13">
    <property type="entry name" value="GLUCOSE-6-PHOSPHATE 1-EPIMERASE"/>
    <property type="match status" value="1"/>
</dbReference>
<accession>A0A7M1QX28</accession>
<keyword evidence="7" id="KW-1185">Reference proteome</keyword>
<dbReference type="InterPro" id="IPR008183">
    <property type="entry name" value="Aldose_1/G6P_1-epimerase"/>
</dbReference>
<evidence type="ECO:0000313" key="7">
    <source>
        <dbReference type="Proteomes" id="UP000595053"/>
    </source>
</evidence>
<evidence type="ECO:0000256" key="5">
    <source>
        <dbReference type="PIRSR" id="PIRSR016020-1"/>
    </source>
</evidence>
<dbReference type="EC" id="5.1.3.15" evidence="4"/>
<evidence type="ECO:0000313" key="6">
    <source>
        <dbReference type="EMBL" id="QOR45717.1"/>
    </source>
</evidence>
<organism evidence="6 7">
    <name type="scientific">Trueperella pecoris</name>
    <dbReference type="NCBI Taxonomy" id="2733571"/>
    <lineage>
        <taxon>Bacteria</taxon>
        <taxon>Bacillati</taxon>
        <taxon>Actinomycetota</taxon>
        <taxon>Actinomycetes</taxon>
        <taxon>Actinomycetales</taxon>
        <taxon>Actinomycetaceae</taxon>
        <taxon>Trueperella</taxon>
    </lineage>
</organism>
<comment type="catalytic activity">
    <reaction evidence="1">
        <text>alpha-D-glucose 6-phosphate = beta-D-glucose 6-phosphate</text>
        <dbReference type="Rhea" id="RHEA:16249"/>
        <dbReference type="ChEBI" id="CHEBI:58225"/>
        <dbReference type="ChEBI" id="CHEBI:58247"/>
        <dbReference type="EC" id="5.1.3.15"/>
    </reaction>
</comment>
<evidence type="ECO:0000256" key="1">
    <source>
        <dbReference type="ARBA" id="ARBA00001096"/>
    </source>
</evidence>
<dbReference type="AlphaFoldDB" id="A0A7M1QX28"/>
<feature type="active site" evidence="5">
    <location>
        <position position="149"/>
    </location>
</feature>
<reference evidence="6 7" key="1">
    <citation type="submission" date="2020-10" db="EMBL/GenBank/DDBJ databases">
        <title>Trueperella pecoris sp. nov. isolated from bovine and porcine specimens.</title>
        <authorList>
            <person name="Schoenecker L."/>
            <person name="Schnydrig P."/>
            <person name="Brodard I."/>
            <person name="Thomann A."/>
            <person name="Hemphill A."/>
            <person name="Rodriguez-Campos S."/>
            <person name="Perreten V."/>
            <person name="Jores J."/>
            <person name="Kittl S."/>
        </authorList>
    </citation>
    <scope>NUCLEOTIDE SEQUENCE [LARGE SCALE GENOMIC DNA]</scope>
    <source>
        <strain evidence="6 7">15A0121</strain>
    </source>
</reference>
<dbReference type="InterPro" id="IPR025532">
    <property type="entry name" value="G6P_1-epimerase"/>
</dbReference>